<reference evidence="2" key="1">
    <citation type="submission" date="2022-06" db="EMBL/GenBank/DDBJ databases">
        <title>Genome sequence of Phormidium yuhuli AB48 isolated from an industrial photobioreactor environment.</title>
        <authorList>
            <person name="Qiu Y."/>
            <person name="Noonan A.J.C."/>
            <person name="Dofher K."/>
            <person name="Koch M."/>
            <person name="Kieft B."/>
            <person name="Lin X."/>
            <person name="Ziels R.M."/>
            <person name="Hallam S.J."/>
        </authorList>
    </citation>
    <scope>NUCLEOTIDE SEQUENCE</scope>
    <source>
        <strain evidence="2">AB48</strain>
    </source>
</reference>
<protein>
    <submittedName>
        <fullName evidence="2">Uncharacterized protein</fullName>
    </submittedName>
</protein>
<gene>
    <name evidence="2" type="ORF">NEA10_19545</name>
</gene>
<feature type="region of interest" description="Disordered" evidence="1">
    <location>
        <begin position="1"/>
        <end position="31"/>
    </location>
</feature>
<organism evidence="2 3">
    <name type="scientific">Phormidium yuhuli AB48</name>
    <dbReference type="NCBI Taxonomy" id="2940671"/>
    <lineage>
        <taxon>Bacteria</taxon>
        <taxon>Bacillati</taxon>
        <taxon>Cyanobacteriota</taxon>
        <taxon>Cyanophyceae</taxon>
        <taxon>Oscillatoriophycideae</taxon>
        <taxon>Oscillatoriales</taxon>
        <taxon>Oscillatoriaceae</taxon>
        <taxon>Phormidium</taxon>
        <taxon>Phormidium yuhuli</taxon>
    </lineage>
</organism>
<evidence type="ECO:0000313" key="3">
    <source>
        <dbReference type="Proteomes" id="UP001056708"/>
    </source>
</evidence>
<accession>A0ABY5AP61</accession>
<dbReference type="Proteomes" id="UP001056708">
    <property type="component" value="Chromosome"/>
</dbReference>
<evidence type="ECO:0000313" key="2">
    <source>
        <dbReference type="EMBL" id="USR90990.1"/>
    </source>
</evidence>
<evidence type="ECO:0000256" key="1">
    <source>
        <dbReference type="SAM" id="MobiDB-lite"/>
    </source>
</evidence>
<proteinExistence type="predicted"/>
<name>A0ABY5AP61_9CYAN</name>
<feature type="compositionally biased region" description="Polar residues" evidence="1">
    <location>
        <begin position="12"/>
        <end position="25"/>
    </location>
</feature>
<dbReference type="EMBL" id="CP098611">
    <property type="protein sequence ID" value="USR90990.1"/>
    <property type="molecule type" value="Genomic_DNA"/>
</dbReference>
<keyword evidence="3" id="KW-1185">Reference proteome</keyword>
<sequence>MDKFERSMGQEMGQTMSSSPQSRTADMTHEDKCPPEIHEQLKDIFRRALQAESPEECKRLRREGLNMMMNAPKECFWRGYPPHYEEDLLYVEASIDAWDYIKRKIHGDIRGSGTAEEKAYDPDKGDASPLTLWNINCKGTYEDKRQERKDLIQETPLEAGEMAQADDEPSRLEKVRQEFELDPTGVLTTNFVRQTPPPPITVQSVLLRIYDYASCGEKWTLKQLAEEFNVSPGVMNGAWSRTIRPLLAEMGERLC</sequence>
<dbReference type="RefSeq" id="WP_252663016.1">
    <property type="nucleotide sequence ID" value="NZ_CP098611.1"/>
</dbReference>